<name>A0A7V3RHK3_UNCW3</name>
<dbReference type="SMART" id="SM00318">
    <property type="entry name" value="SNc"/>
    <property type="match status" value="1"/>
</dbReference>
<evidence type="ECO:0000259" key="4">
    <source>
        <dbReference type="PROSITE" id="PS50830"/>
    </source>
</evidence>
<evidence type="ECO:0000256" key="2">
    <source>
        <dbReference type="ARBA" id="ARBA00022759"/>
    </source>
</evidence>
<gene>
    <name evidence="5" type="ORF">ENX68_04260</name>
</gene>
<dbReference type="AlphaFoldDB" id="A0A7V3RHK3"/>
<keyword evidence="3" id="KW-0378">Hydrolase</keyword>
<dbReference type="InterPro" id="IPR016071">
    <property type="entry name" value="Staphylococal_nuclease_OB-fold"/>
</dbReference>
<keyword evidence="2" id="KW-0255">Endonuclease</keyword>
<dbReference type="InterPro" id="IPR035437">
    <property type="entry name" value="SNase_OB-fold_sf"/>
</dbReference>
<organism evidence="5">
    <name type="scientific">candidate division WOR-3 bacterium</name>
    <dbReference type="NCBI Taxonomy" id="2052148"/>
    <lineage>
        <taxon>Bacteria</taxon>
        <taxon>Bacteria division WOR-3</taxon>
    </lineage>
</organism>
<reference evidence="5" key="1">
    <citation type="journal article" date="2020" name="mSystems">
        <title>Genome- and Community-Level Interaction Insights into Carbon Utilization and Element Cycling Functions of Hydrothermarchaeota in Hydrothermal Sediment.</title>
        <authorList>
            <person name="Zhou Z."/>
            <person name="Liu Y."/>
            <person name="Xu W."/>
            <person name="Pan J."/>
            <person name="Luo Z.H."/>
            <person name="Li M."/>
        </authorList>
    </citation>
    <scope>NUCLEOTIDE SEQUENCE [LARGE SCALE GENOMIC DNA]</scope>
    <source>
        <strain evidence="5">SpSt-961</strain>
    </source>
</reference>
<evidence type="ECO:0000256" key="3">
    <source>
        <dbReference type="ARBA" id="ARBA00022801"/>
    </source>
</evidence>
<protein>
    <recommendedName>
        <fullName evidence="4">TNase-like domain-containing protein</fullName>
    </recommendedName>
</protein>
<sequence>MKKFIIFVLTFFFFCTNTEKVTEVIDGDTFKTDKGKTIRLLGINAPEISDPGGDLAKEFLKSLILNKRVLLKGDITKKDDYGRYLCYVYLDGKFINEEMVRVGLAETRFYPPDTLYKKVLQEEEKVAIRNRRGLWAFPVFQVPDTTNISSREYFSLTKDTFEVISYLDAHKYYGKIKTVEGRIVLTNNTGKVCFLNFHKDWKRHFTAVIFASDFQRFPENPEDYYLNKKVRVTGLIKEYNGKPEIIVKSPSQIQILK</sequence>
<dbReference type="SUPFAM" id="SSF50199">
    <property type="entry name" value="Staphylococcal nuclease"/>
    <property type="match status" value="1"/>
</dbReference>
<dbReference type="GO" id="GO:0016787">
    <property type="term" value="F:hydrolase activity"/>
    <property type="evidence" value="ECO:0007669"/>
    <property type="project" value="UniProtKB-KW"/>
</dbReference>
<accession>A0A7V3RHK3</accession>
<dbReference type="PANTHER" id="PTHR12302">
    <property type="entry name" value="EBNA2 BINDING PROTEIN P100"/>
    <property type="match status" value="1"/>
</dbReference>
<feature type="domain" description="TNase-like" evidence="4">
    <location>
        <begin position="15"/>
        <end position="137"/>
    </location>
</feature>
<dbReference type="PANTHER" id="PTHR12302:SF3">
    <property type="entry name" value="SERINE_THREONINE-PROTEIN KINASE 31"/>
    <property type="match status" value="1"/>
</dbReference>
<comment type="caution">
    <text evidence="5">The sequence shown here is derived from an EMBL/GenBank/DDBJ whole genome shotgun (WGS) entry which is preliminary data.</text>
</comment>
<dbReference type="Pfam" id="PF00565">
    <property type="entry name" value="SNase"/>
    <property type="match status" value="1"/>
</dbReference>
<dbReference type="Gene3D" id="2.40.50.90">
    <property type="match status" value="1"/>
</dbReference>
<dbReference type="EMBL" id="DTOZ01000112">
    <property type="protein sequence ID" value="HGE78196.1"/>
    <property type="molecule type" value="Genomic_DNA"/>
</dbReference>
<evidence type="ECO:0000256" key="1">
    <source>
        <dbReference type="ARBA" id="ARBA00022722"/>
    </source>
</evidence>
<dbReference type="PROSITE" id="PS50830">
    <property type="entry name" value="TNASE_3"/>
    <property type="match status" value="1"/>
</dbReference>
<dbReference type="GO" id="GO:0004519">
    <property type="term" value="F:endonuclease activity"/>
    <property type="evidence" value="ECO:0007669"/>
    <property type="project" value="UniProtKB-KW"/>
</dbReference>
<evidence type="ECO:0000313" key="5">
    <source>
        <dbReference type="EMBL" id="HGE78196.1"/>
    </source>
</evidence>
<keyword evidence="1" id="KW-0540">Nuclease</keyword>
<proteinExistence type="predicted"/>